<comment type="caution">
    <text evidence="5">The sequence shown here is derived from an EMBL/GenBank/DDBJ whole genome shotgun (WGS) entry which is preliminary data.</text>
</comment>
<dbReference type="Pfam" id="PF00027">
    <property type="entry name" value="cNMP_binding"/>
    <property type="match status" value="1"/>
</dbReference>
<evidence type="ECO:0000259" key="3">
    <source>
        <dbReference type="PROSITE" id="PS50042"/>
    </source>
</evidence>
<organism evidence="5 6">
    <name type="scientific">Candidatus Nitrobium versatile</name>
    <dbReference type="NCBI Taxonomy" id="2884831"/>
    <lineage>
        <taxon>Bacteria</taxon>
        <taxon>Pseudomonadati</taxon>
        <taxon>Nitrospirota</taxon>
        <taxon>Nitrospiria</taxon>
        <taxon>Nitrospirales</taxon>
        <taxon>Nitrospiraceae</taxon>
        <taxon>Candidatus Nitrobium</taxon>
    </lineage>
</organism>
<feature type="domain" description="Cyclic nucleotide-binding" evidence="3">
    <location>
        <begin position="15"/>
        <end position="136"/>
    </location>
</feature>
<reference evidence="5" key="2">
    <citation type="submission" date="2021-08" db="EMBL/GenBank/DDBJ databases">
        <authorList>
            <person name="Dalcin Martins P."/>
        </authorList>
    </citation>
    <scope>NUCLEOTIDE SEQUENCE</scope>
    <source>
        <strain evidence="5">MAG_39</strain>
    </source>
</reference>
<dbReference type="EMBL" id="JAIOIV010000090">
    <property type="protein sequence ID" value="MBZ0156778.1"/>
    <property type="molecule type" value="Genomic_DNA"/>
</dbReference>
<dbReference type="InterPro" id="IPR000644">
    <property type="entry name" value="CBS_dom"/>
</dbReference>
<sequence>MSPEDAIHFLKEVPPFQFLDADTLHRVVRKISVAAYPPQTVLLKQGGPPSDFLMIIRKGGVKVFLRTEEGDEVLTDYRGEGDLIGYLSLFSRDRSRANVVTVEDTECLLLDRGTMQELIDTHPAVRDFFHQSFLNKYLDRTFRTMHDRCLSPGHGNQLLLTTPVGELATHEIKLAPRDISIQEASALMTRNRISSLVLTDSGSRPAGIVTDRDLRDKVVTTGRDIRDPVATIMSTSLVSVGTREYCFEALLQMIRHNIHHLLVMDDGKVRGIITNHDIMMLQGTSPVTLARDIESQQTVEGIAQVAKKVDQLVALLIKEETKATGITKIISEINDKMIRKILEIAEEKYGKPPLPYCWLALGSEGRKEQTFKTDQDNALLHADPATPGEEESAREFFPGFTVFIRDSLVKCGFPVCPGGYMASNAHWCQPLHVWKKYFTSWIRTPTANALLRSLIFFDFRPLHGDFGLAEELRDYLVARLEGNKVFLGGLANTIIRNRPPIGFLKSFIVEKSGEHKDKLDLKLKGVAPLVDIVRLFALERGVKATATIDRIEALKDRHTIVKEHAEELVHAFEFIMFRRIQHQFRQVEEGREPDNFINPNTLSTLDKKLMRDAFQLIAKMQDMIIERYKPMIW</sequence>
<evidence type="ECO:0000256" key="2">
    <source>
        <dbReference type="PROSITE-ProRule" id="PRU00703"/>
    </source>
</evidence>
<dbReference type="InterPro" id="IPR005105">
    <property type="entry name" value="GlnD_Uridyltrans_N"/>
</dbReference>
<dbReference type="PANTHER" id="PTHR43080">
    <property type="entry name" value="CBS DOMAIN-CONTAINING PROTEIN CBSX3, MITOCHONDRIAL"/>
    <property type="match status" value="1"/>
</dbReference>
<evidence type="ECO:0000313" key="5">
    <source>
        <dbReference type="EMBL" id="MBZ0156778.1"/>
    </source>
</evidence>
<dbReference type="SMART" id="SM00116">
    <property type="entry name" value="CBS"/>
    <property type="match status" value="2"/>
</dbReference>
<dbReference type="Gene3D" id="3.10.580.10">
    <property type="entry name" value="CBS-domain"/>
    <property type="match status" value="1"/>
</dbReference>
<evidence type="ECO:0000259" key="4">
    <source>
        <dbReference type="PROSITE" id="PS51371"/>
    </source>
</evidence>
<dbReference type="InterPro" id="IPR014710">
    <property type="entry name" value="RmlC-like_jellyroll"/>
</dbReference>
<dbReference type="GO" id="GO:0008773">
    <property type="term" value="F:[protein-PII] uridylyltransferase activity"/>
    <property type="evidence" value="ECO:0007669"/>
    <property type="project" value="InterPro"/>
</dbReference>
<evidence type="ECO:0000256" key="1">
    <source>
        <dbReference type="ARBA" id="ARBA00023122"/>
    </source>
</evidence>
<dbReference type="PROSITE" id="PS50042">
    <property type="entry name" value="CNMP_BINDING_3"/>
    <property type="match status" value="1"/>
</dbReference>
<keyword evidence="1 2" id="KW-0129">CBS domain</keyword>
<dbReference type="PROSITE" id="PS51371">
    <property type="entry name" value="CBS"/>
    <property type="match status" value="2"/>
</dbReference>
<feature type="domain" description="CBS" evidence="4">
    <location>
        <begin position="233"/>
        <end position="289"/>
    </location>
</feature>
<dbReference type="InterPro" id="IPR000595">
    <property type="entry name" value="cNMP-bd_dom"/>
</dbReference>
<dbReference type="Proteomes" id="UP000705867">
    <property type="component" value="Unassembled WGS sequence"/>
</dbReference>
<dbReference type="Pfam" id="PF00571">
    <property type="entry name" value="CBS"/>
    <property type="match status" value="2"/>
</dbReference>
<gene>
    <name evidence="5" type="ORF">K8I29_11300</name>
</gene>
<dbReference type="AlphaFoldDB" id="A0A953J5L9"/>
<accession>A0A953J5L9</accession>
<dbReference type="InterPro" id="IPR018490">
    <property type="entry name" value="cNMP-bd_dom_sf"/>
</dbReference>
<dbReference type="Gene3D" id="2.60.120.10">
    <property type="entry name" value="Jelly Rolls"/>
    <property type="match status" value="1"/>
</dbReference>
<dbReference type="SUPFAM" id="SSF51206">
    <property type="entry name" value="cAMP-binding domain-like"/>
    <property type="match status" value="1"/>
</dbReference>
<dbReference type="CDD" id="cd04587">
    <property type="entry name" value="CBS_pair_CAP-ED_NT_Pol-beta-like_DUF294_assoc"/>
    <property type="match status" value="1"/>
</dbReference>
<dbReference type="CDD" id="cd00038">
    <property type="entry name" value="CAP_ED"/>
    <property type="match status" value="1"/>
</dbReference>
<dbReference type="Pfam" id="PF10335">
    <property type="entry name" value="DUF294_C"/>
    <property type="match status" value="1"/>
</dbReference>
<dbReference type="Pfam" id="PF03445">
    <property type="entry name" value="DUF294"/>
    <property type="match status" value="1"/>
</dbReference>
<dbReference type="InterPro" id="IPR046342">
    <property type="entry name" value="CBS_dom_sf"/>
</dbReference>
<dbReference type="PANTHER" id="PTHR43080:SF2">
    <property type="entry name" value="CBS DOMAIN-CONTAINING PROTEIN"/>
    <property type="match status" value="1"/>
</dbReference>
<dbReference type="SUPFAM" id="SSF54631">
    <property type="entry name" value="CBS-domain pair"/>
    <property type="match status" value="1"/>
</dbReference>
<feature type="domain" description="CBS" evidence="4">
    <location>
        <begin position="168"/>
        <end position="225"/>
    </location>
</feature>
<name>A0A953J5L9_9BACT</name>
<evidence type="ECO:0000313" key="6">
    <source>
        <dbReference type="Proteomes" id="UP000705867"/>
    </source>
</evidence>
<dbReference type="InterPro" id="IPR051257">
    <property type="entry name" value="Diverse_CBS-Domain"/>
</dbReference>
<protein>
    <submittedName>
        <fullName evidence="5">DUF294 nucleotidyltransferase-like domain-containing protein</fullName>
    </submittedName>
</protein>
<dbReference type="CDD" id="cd05401">
    <property type="entry name" value="NT_GlnE_GlnD_like"/>
    <property type="match status" value="1"/>
</dbReference>
<dbReference type="SMART" id="SM00100">
    <property type="entry name" value="cNMP"/>
    <property type="match status" value="1"/>
</dbReference>
<reference evidence="5" key="1">
    <citation type="journal article" date="2021" name="bioRxiv">
        <title>Unraveling nitrogen, sulfur and carbon metabolic pathways and microbial community transcriptional responses to substrate deprivation and toxicity stresses in a bioreactor mimicking anoxic brackish coastal sediment conditions.</title>
        <authorList>
            <person name="Martins P.D."/>
            <person name="Echeveste M.J."/>
            <person name="Arshad A."/>
            <person name="Kurth J."/>
            <person name="Ouboter H."/>
            <person name="Jetten M.S.M."/>
            <person name="Welte C.U."/>
        </authorList>
    </citation>
    <scope>NUCLEOTIDE SEQUENCE</scope>
    <source>
        <strain evidence="5">MAG_39</strain>
    </source>
</reference>
<dbReference type="InterPro" id="IPR018821">
    <property type="entry name" value="DUF294_put_nucleoTrafse_sb-bd"/>
</dbReference>
<proteinExistence type="predicted"/>